<organism evidence="1 2">
    <name type="scientific">Nocardia nova</name>
    <dbReference type="NCBI Taxonomy" id="37330"/>
    <lineage>
        <taxon>Bacteria</taxon>
        <taxon>Bacillati</taxon>
        <taxon>Actinomycetota</taxon>
        <taxon>Actinomycetes</taxon>
        <taxon>Mycobacteriales</taxon>
        <taxon>Nocardiaceae</taxon>
        <taxon>Nocardia</taxon>
    </lineage>
</organism>
<comment type="caution">
    <text evidence="1">The sequence shown here is derived from an EMBL/GenBank/DDBJ whole genome shotgun (WGS) entry which is preliminary data.</text>
</comment>
<sequence length="75" mass="8229">MIYRTAILGSRTENDRIRNAHTDSGRAPHRAIEIAVASALRDLRGSPVPALPELVERLARQRLTDSAISPTTAVR</sequence>
<gene>
    <name evidence="1" type="ORF">C8259_34455</name>
</gene>
<proteinExistence type="predicted"/>
<name>A0A2T2YPV7_9NOCA</name>
<dbReference type="AlphaFoldDB" id="A0A2T2YPV7"/>
<evidence type="ECO:0000313" key="1">
    <source>
        <dbReference type="EMBL" id="PSR57533.1"/>
    </source>
</evidence>
<protein>
    <submittedName>
        <fullName evidence="1">Uncharacterized protein</fullName>
    </submittedName>
</protein>
<dbReference type="Proteomes" id="UP000241647">
    <property type="component" value="Unassembled WGS sequence"/>
</dbReference>
<dbReference type="EMBL" id="PYHS01000038">
    <property type="protein sequence ID" value="PSR57533.1"/>
    <property type="molecule type" value="Genomic_DNA"/>
</dbReference>
<accession>A0A2T2YPV7</accession>
<reference evidence="1 2" key="1">
    <citation type="submission" date="2018-02" db="EMBL/GenBank/DDBJ databases">
        <title>8 Nocardia nova and 1 Nocardia cyriacigeorgica strain used for evolution to TMP-SMX.</title>
        <authorList>
            <person name="Mehta H."/>
            <person name="Weng J."/>
            <person name="Shamoo Y."/>
        </authorList>
    </citation>
    <scope>NUCLEOTIDE SEQUENCE [LARGE SCALE GENOMIC DNA]</scope>
    <source>
        <strain evidence="1 2">ATCC 33727</strain>
    </source>
</reference>
<evidence type="ECO:0000313" key="2">
    <source>
        <dbReference type="Proteomes" id="UP000241647"/>
    </source>
</evidence>